<organism evidence="2">
    <name type="scientific">Turdus naumanni ambidensovirus</name>
    <dbReference type="NCBI Taxonomy" id="2794453"/>
    <lineage>
        <taxon>Viruses</taxon>
        <taxon>Monodnaviria</taxon>
        <taxon>Shotokuvirae</taxon>
        <taxon>Cossaviricota</taxon>
        <taxon>Quintoviricetes</taxon>
        <taxon>Piccovirales</taxon>
        <taxon>Parvoviridae</taxon>
        <taxon>Densovirinae</taxon>
        <taxon>Ambidensovirus</taxon>
    </lineage>
</organism>
<dbReference type="Pfam" id="PF02336">
    <property type="entry name" value="Denso_VP4"/>
    <property type="match status" value="1"/>
</dbReference>
<sequence>MLTDIEDQSGGVSSYVPSDTESAGSTGSNFTITSSLLQDAGFHSQSPVSPPNPAPMATQAGQSAPGGTGASIGGPHMITQPVNDYHEIVYEKTHQIYTGGYQWNNFNNPSTGSFQNHNCLITSLAVYDPDNLPQFMTPQEFVALPHNAYAIKSTCKITPLYYRTPFPIGDTAPGAANAQTGVQIMMATGLNKIMNCGTSGYTASSATNLTKVTALSNPAADANFYYGTTGADPTTLGLQIGLPKHYNNYLQIYSPAGNGVGDGRAPDLMRYAKIINVNDVKGLEVCNHEYHYKNGMIKFPKSYVSQDTGTILNQPATGVIRVIPEGNRALGWWSRNHRRTVPIIGNDPYYDIGHSSKNDKSNSLTEDANTINGYYTTFLEKAPYMTRNVGHHHEPDAPPLCCFGVLPLQSNAALAATPTYSDVVVQWEVKLTLTVGVHFKPLYPGDYLFPIQSYDPSFGVSFENLAGQVAFDATTQQIYMQGRKALIGGSFLDYDGARIAFPNFTVTRSVSKRMAEEEKAREEKQSR</sequence>
<dbReference type="SUPFAM" id="SSF88645">
    <property type="entry name" value="ssDNA viruses"/>
    <property type="match status" value="1"/>
</dbReference>
<evidence type="ECO:0000256" key="1">
    <source>
        <dbReference type="SAM" id="MobiDB-lite"/>
    </source>
</evidence>
<dbReference type="EMBL" id="MW046619">
    <property type="protein sequence ID" value="QTE04098.1"/>
    <property type="molecule type" value="Genomic_DNA"/>
</dbReference>
<dbReference type="InterPro" id="IPR016184">
    <property type="entry name" value="Capsid/spike_ssDNA_virus"/>
</dbReference>
<accession>A0A8A4XE78</accession>
<dbReference type="GO" id="GO:0005198">
    <property type="term" value="F:structural molecule activity"/>
    <property type="evidence" value="ECO:0007669"/>
    <property type="project" value="InterPro"/>
</dbReference>
<feature type="compositionally biased region" description="Polar residues" evidence="1">
    <location>
        <begin position="10"/>
        <end position="47"/>
    </location>
</feature>
<dbReference type="InterPro" id="IPR003433">
    <property type="entry name" value="Capsid_VP4_densovirus"/>
</dbReference>
<evidence type="ECO:0000313" key="2">
    <source>
        <dbReference type="EMBL" id="QTE04098.1"/>
    </source>
</evidence>
<protein>
    <submittedName>
        <fullName evidence="2">Putative VP1 protein</fullName>
    </submittedName>
</protein>
<name>A0A8A4XE78_9VIRU</name>
<reference evidence="2" key="1">
    <citation type="submission" date="2020-09" db="EMBL/GenBank/DDBJ databases">
        <title>Parvovirus dark matter in the feces of wild birds.</title>
        <authorList>
            <person name="Dai Z."/>
            <person name="Yang S."/>
            <person name="Zhang W."/>
        </authorList>
    </citation>
    <scope>NUCLEOTIDE SEQUENCE</scope>
    <source>
        <strain evidence="2">Dth149par06</strain>
    </source>
</reference>
<feature type="region of interest" description="Disordered" evidence="1">
    <location>
        <begin position="1"/>
        <end position="77"/>
    </location>
</feature>
<proteinExistence type="predicted"/>